<comment type="cofactor">
    <cofactor evidence="8">
        <name>Mg(2+)</name>
        <dbReference type="ChEBI" id="CHEBI:18420"/>
    </cofactor>
</comment>
<evidence type="ECO:0000256" key="7">
    <source>
        <dbReference type="PIRSR" id="PIRSR006809-1"/>
    </source>
</evidence>
<evidence type="ECO:0000256" key="5">
    <source>
        <dbReference type="ARBA" id="ARBA00023134"/>
    </source>
</evidence>
<dbReference type="GO" id="GO:0005737">
    <property type="term" value="C:cytoplasm"/>
    <property type="evidence" value="ECO:0007669"/>
    <property type="project" value="UniProtKB-SubCell"/>
</dbReference>
<keyword evidence="2 8" id="KW-0479">Metal-binding</keyword>
<comment type="caution">
    <text evidence="11">The sequence shown here is derived from an EMBL/GenBank/DDBJ whole genome shotgun (WGS) entry which is preliminary data.</text>
</comment>
<keyword evidence="3 6" id="KW-0547">Nucleotide-binding</keyword>
<feature type="binding site" evidence="7">
    <location>
        <begin position="255"/>
        <end position="258"/>
    </location>
    <ligand>
        <name>GTP</name>
        <dbReference type="ChEBI" id="CHEBI:37565"/>
    </ligand>
</feature>
<gene>
    <name evidence="6" type="primary">hflX</name>
    <name evidence="11" type="ORF">EDC14_100323</name>
</gene>
<dbReference type="AlphaFoldDB" id="A0A4R1S6U6"/>
<keyword evidence="1 6" id="KW-0963">Cytoplasm</keyword>
<dbReference type="FunFam" id="3.40.50.11060:FF:000001">
    <property type="entry name" value="GTPase HflX"/>
    <property type="match status" value="1"/>
</dbReference>
<dbReference type="InterPro" id="IPR006073">
    <property type="entry name" value="GTP-bd"/>
</dbReference>
<keyword evidence="12" id="KW-1185">Reference proteome</keyword>
<evidence type="ECO:0000313" key="12">
    <source>
        <dbReference type="Proteomes" id="UP000295008"/>
    </source>
</evidence>
<evidence type="ECO:0000256" key="8">
    <source>
        <dbReference type="PIRSR" id="PIRSR006809-2"/>
    </source>
</evidence>
<evidence type="ECO:0000256" key="4">
    <source>
        <dbReference type="ARBA" id="ARBA00022842"/>
    </source>
</evidence>
<dbReference type="InterPro" id="IPR032305">
    <property type="entry name" value="GTP-bd_M"/>
</dbReference>
<dbReference type="Gene3D" id="3.30.70.240">
    <property type="match status" value="1"/>
</dbReference>
<dbReference type="GO" id="GO:0043022">
    <property type="term" value="F:ribosome binding"/>
    <property type="evidence" value="ECO:0007669"/>
    <property type="project" value="TreeGrafter"/>
</dbReference>
<dbReference type="PIRSF" id="PIRSF006809">
    <property type="entry name" value="GTP-binding_hflX_prd"/>
    <property type="match status" value="1"/>
</dbReference>
<accession>A0A4R1S6U6</accession>
<dbReference type="GO" id="GO:0005525">
    <property type="term" value="F:GTP binding"/>
    <property type="evidence" value="ECO:0007669"/>
    <property type="project" value="UniProtKB-UniRule"/>
</dbReference>
<dbReference type="SUPFAM" id="SSF52540">
    <property type="entry name" value="P-loop containing nucleoside triphosphate hydrolases"/>
    <property type="match status" value="1"/>
</dbReference>
<evidence type="ECO:0000256" key="2">
    <source>
        <dbReference type="ARBA" id="ARBA00022723"/>
    </source>
</evidence>
<name>A0A4R1S6U6_HYDET</name>
<comment type="similarity">
    <text evidence="6">Belongs to the TRAFAC class OBG-HflX-like GTPase superfamily. HflX GTPase family.</text>
</comment>
<keyword evidence="4 8" id="KW-0460">Magnesium</keyword>
<dbReference type="NCBIfam" id="TIGR03156">
    <property type="entry name" value="GTP_HflX"/>
    <property type="match status" value="1"/>
</dbReference>
<keyword evidence="9" id="KW-0175">Coiled coil</keyword>
<dbReference type="InterPro" id="IPR016496">
    <property type="entry name" value="GTPase_HflX"/>
</dbReference>
<keyword evidence="5 6" id="KW-0342">GTP-binding</keyword>
<feature type="binding site" evidence="8">
    <location>
        <position position="215"/>
    </location>
    <ligand>
        <name>Mg(2+)</name>
        <dbReference type="ChEBI" id="CHEBI:18420"/>
    </ligand>
</feature>
<dbReference type="Proteomes" id="UP000295008">
    <property type="component" value="Unassembled WGS sequence"/>
</dbReference>
<reference evidence="11 12" key="1">
    <citation type="submission" date="2019-03" db="EMBL/GenBank/DDBJ databases">
        <title>Genomic Encyclopedia of Type Strains, Phase IV (KMG-IV): sequencing the most valuable type-strain genomes for metagenomic binning, comparative biology and taxonomic classification.</title>
        <authorList>
            <person name="Goeker M."/>
        </authorList>
    </citation>
    <scope>NUCLEOTIDE SEQUENCE [LARGE SCALE GENOMIC DNA]</scope>
    <source>
        <strain evidence="11 12">LX-B</strain>
    </source>
</reference>
<protein>
    <recommendedName>
        <fullName evidence="6">GTPase HflX</fullName>
    </recommendedName>
    <alternativeName>
        <fullName evidence="6">GTP-binding protein HflX</fullName>
    </alternativeName>
</protein>
<dbReference type="PANTHER" id="PTHR10229:SF0">
    <property type="entry name" value="GTP-BINDING PROTEIN 6-RELATED"/>
    <property type="match status" value="1"/>
</dbReference>
<dbReference type="InterPro" id="IPR042108">
    <property type="entry name" value="GTPase_HflX_N_sf"/>
</dbReference>
<sequence length="427" mass="47321">MIDTVDNRPEKAILIGLSSPRADERILEYEWNEFAELVKTAGAEEAGRMLQARETPDPALFLGSGKAEALAELVRSAEADLVISIQELSPVQVRNLEDQVRVRVIDRTDLILDIFAQRARSREGQLQVELAQLNYSLPRLGGTGLALSRQGGGIGTRGPGETKLEANRRAVRRRIADLRSELAEVQQNRTVQRHLREKKGIPTIAMVGYTNAGKSTLFNRLTDAGTSARDRLFDTLDPLSRQLALDRHRTAILLDTVGFISNLPHQLVAAFKATLEETLRANLILHVMDAGAPDLERRHAAVRAVLAELGAESKETLAVLNKIDLLDSEPLIQRLSHQWSAVPVSAASGAGIPELLTALRRRLSAGMGEYRLLVPFSEAGMLDRLHRQFRILEEEYTAEGVRLAVESEAEPIRAYQRFLTGEERTEC</sequence>
<dbReference type="Gene3D" id="3.40.50.300">
    <property type="entry name" value="P-loop containing nucleotide triphosphate hydrolases"/>
    <property type="match status" value="1"/>
</dbReference>
<proteinExistence type="inferred from homology"/>
<evidence type="ECO:0000256" key="1">
    <source>
        <dbReference type="ARBA" id="ARBA00022490"/>
    </source>
</evidence>
<evidence type="ECO:0000259" key="10">
    <source>
        <dbReference type="PROSITE" id="PS51705"/>
    </source>
</evidence>
<evidence type="ECO:0000313" key="11">
    <source>
        <dbReference type="EMBL" id="TCL75093.1"/>
    </source>
</evidence>
<dbReference type="Gene3D" id="6.10.250.2860">
    <property type="match status" value="1"/>
</dbReference>
<comment type="subunit">
    <text evidence="6">Monomer. Associates with the 50S ribosomal subunit.</text>
</comment>
<feature type="binding site" evidence="8">
    <location>
        <position position="235"/>
    </location>
    <ligand>
        <name>Mg(2+)</name>
        <dbReference type="ChEBI" id="CHEBI:18420"/>
    </ligand>
</feature>
<feature type="binding site" evidence="7">
    <location>
        <begin position="208"/>
        <end position="215"/>
    </location>
    <ligand>
        <name>GTP</name>
        <dbReference type="ChEBI" id="CHEBI:37565"/>
    </ligand>
</feature>
<feature type="binding site" evidence="7">
    <location>
        <begin position="321"/>
        <end position="324"/>
    </location>
    <ligand>
        <name>GTP</name>
        <dbReference type="ChEBI" id="CHEBI:37565"/>
    </ligand>
</feature>
<organism evidence="11 12">
    <name type="scientific">Hydrogenispora ethanolica</name>
    <dbReference type="NCBI Taxonomy" id="1082276"/>
    <lineage>
        <taxon>Bacteria</taxon>
        <taxon>Bacillati</taxon>
        <taxon>Bacillota</taxon>
        <taxon>Hydrogenispora</taxon>
    </lineage>
</organism>
<dbReference type="Pfam" id="PF13167">
    <property type="entry name" value="GTP-bdg_N"/>
    <property type="match status" value="1"/>
</dbReference>
<dbReference type="InterPro" id="IPR027417">
    <property type="entry name" value="P-loop_NTPase"/>
</dbReference>
<dbReference type="GO" id="GO:0003924">
    <property type="term" value="F:GTPase activity"/>
    <property type="evidence" value="ECO:0007669"/>
    <property type="project" value="UniProtKB-UniRule"/>
</dbReference>
<dbReference type="HAMAP" id="MF_00900">
    <property type="entry name" value="GTPase_HflX"/>
    <property type="match status" value="1"/>
</dbReference>
<dbReference type="OrthoDB" id="9812272at2"/>
<dbReference type="GO" id="GO:0046872">
    <property type="term" value="F:metal ion binding"/>
    <property type="evidence" value="ECO:0007669"/>
    <property type="project" value="UniProtKB-KW"/>
</dbReference>
<dbReference type="PRINTS" id="PR00326">
    <property type="entry name" value="GTP1OBG"/>
</dbReference>
<evidence type="ECO:0000256" key="9">
    <source>
        <dbReference type="SAM" id="Coils"/>
    </source>
</evidence>
<feature type="coiled-coil region" evidence="9">
    <location>
        <begin position="161"/>
        <end position="188"/>
    </location>
</feature>
<feature type="domain" description="Hflx-type G" evidence="10">
    <location>
        <begin position="202"/>
        <end position="367"/>
    </location>
</feature>
<evidence type="ECO:0000256" key="6">
    <source>
        <dbReference type="HAMAP-Rule" id="MF_00900"/>
    </source>
</evidence>
<evidence type="ECO:0000256" key="3">
    <source>
        <dbReference type="ARBA" id="ARBA00022741"/>
    </source>
</evidence>
<dbReference type="RefSeq" id="WP_132012783.1">
    <property type="nucleotide sequence ID" value="NZ_SLUN01000003.1"/>
</dbReference>
<comment type="function">
    <text evidence="6">GTPase that associates with the 50S ribosomal subunit and may have a role during protein synthesis or ribosome biogenesis.</text>
</comment>
<dbReference type="Gene3D" id="3.40.50.11060">
    <property type="entry name" value="GTPase HflX, N-terminal domain"/>
    <property type="match status" value="1"/>
</dbReference>
<feature type="binding site" evidence="7">
    <location>
        <begin position="233"/>
        <end position="237"/>
    </location>
    <ligand>
        <name>GTP</name>
        <dbReference type="ChEBI" id="CHEBI:37565"/>
    </ligand>
</feature>
<dbReference type="InterPro" id="IPR030394">
    <property type="entry name" value="G_HFLX_dom"/>
</dbReference>
<dbReference type="PANTHER" id="PTHR10229">
    <property type="entry name" value="GTP-BINDING PROTEIN HFLX"/>
    <property type="match status" value="1"/>
</dbReference>
<dbReference type="Pfam" id="PF16360">
    <property type="entry name" value="GTP-bdg_M"/>
    <property type="match status" value="1"/>
</dbReference>
<dbReference type="PROSITE" id="PS51705">
    <property type="entry name" value="G_HFLX"/>
    <property type="match status" value="1"/>
</dbReference>
<comment type="subcellular location">
    <subcellularLocation>
        <location evidence="6">Cytoplasm</location>
    </subcellularLocation>
    <text evidence="6">May associate with membranes.</text>
</comment>
<dbReference type="Pfam" id="PF01926">
    <property type="entry name" value="MMR_HSR1"/>
    <property type="match status" value="1"/>
</dbReference>
<dbReference type="CDD" id="cd01878">
    <property type="entry name" value="HflX"/>
    <property type="match status" value="1"/>
</dbReference>
<dbReference type="EMBL" id="SLUN01000003">
    <property type="protein sequence ID" value="TCL75093.1"/>
    <property type="molecule type" value="Genomic_DNA"/>
</dbReference>
<dbReference type="InterPro" id="IPR025121">
    <property type="entry name" value="GTPase_HflX_N"/>
</dbReference>